<organism evidence="2 3">
    <name type="scientific">Histidinibacterium aquaticum</name>
    <dbReference type="NCBI Taxonomy" id="2613962"/>
    <lineage>
        <taxon>Bacteria</taxon>
        <taxon>Pseudomonadati</taxon>
        <taxon>Pseudomonadota</taxon>
        <taxon>Alphaproteobacteria</taxon>
        <taxon>Rhodobacterales</taxon>
        <taxon>Paracoccaceae</taxon>
        <taxon>Histidinibacterium</taxon>
    </lineage>
</organism>
<dbReference type="Pfam" id="PF00753">
    <property type="entry name" value="Lactamase_B"/>
    <property type="match status" value="1"/>
</dbReference>
<keyword evidence="2" id="KW-0378">Hydrolase</keyword>
<dbReference type="InterPro" id="IPR041516">
    <property type="entry name" value="LACTB2_WH"/>
</dbReference>
<accession>A0A5J5GQV4</accession>
<comment type="caution">
    <text evidence="2">The sequence shown here is derived from an EMBL/GenBank/DDBJ whole genome shotgun (WGS) entry which is preliminary data.</text>
</comment>
<keyword evidence="3" id="KW-1185">Reference proteome</keyword>
<reference evidence="2 3" key="1">
    <citation type="submission" date="2019-09" db="EMBL/GenBank/DDBJ databases">
        <authorList>
            <person name="Park J.-S."/>
            <person name="Choi H.-J."/>
        </authorList>
    </citation>
    <scope>NUCLEOTIDE SEQUENCE [LARGE SCALE GENOMIC DNA]</scope>
    <source>
        <strain evidence="2 3">176SS1-4</strain>
    </source>
</reference>
<dbReference type="InterPro" id="IPR001279">
    <property type="entry name" value="Metallo-B-lactamas"/>
</dbReference>
<dbReference type="InterPro" id="IPR050662">
    <property type="entry name" value="Sec-metab_biosynth-thioest"/>
</dbReference>
<dbReference type="CDD" id="cd16278">
    <property type="entry name" value="metallo-hydrolase-like_MBL-fold"/>
    <property type="match status" value="1"/>
</dbReference>
<sequence>MSATLPSSPAQGNAPRPGIAEEVAEGVLRVLAPNPSPMTFWGTNSYIVGRRDLLVVDPGPDLADHREALRRAIGGRPVRAVVLTHAHRDHAELAAPLARELDVPVLAGGAASDGRSAVMSRLAAEGLSGGGEGVIAGFVPDRVLADGEGLEGDGWRLEVLRTPGHMGHHICLLCPEYGLSGDHVMGWASTMISPPDGDVAQFLESCRRLREHPPALLLPGHGPAIEDPVARIDRLVRHRRDREAQLLEALGPGDTVSTLTARLYAEVPPSLHPAAARNVFAHLADLHERGLVTAEPGLSPEARFAPARTA</sequence>
<dbReference type="PANTHER" id="PTHR23131:SF0">
    <property type="entry name" value="ENDORIBONUCLEASE LACTB2"/>
    <property type="match status" value="1"/>
</dbReference>
<feature type="domain" description="Metallo-beta-lactamase" evidence="1">
    <location>
        <begin position="42"/>
        <end position="221"/>
    </location>
</feature>
<evidence type="ECO:0000313" key="2">
    <source>
        <dbReference type="EMBL" id="KAA9009938.1"/>
    </source>
</evidence>
<evidence type="ECO:0000259" key="1">
    <source>
        <dbReference type="SMART" id="SM00849"/>
    </source>
</evidence>
<dbReference type="InterPro" id="IPR036388">
    <property type="entry name" value="WH-like_DNA-bd_sf"/>
</dbReference>
<dbReference type="Gene3D" id="1.10.10.10">
    <property type="entry name" value="Winged helix-like DNA-binding domain superfamily/Winged helix DNA-binding domain"/>
    <property type="match status" value="1"/>
</dbReference>
<dbReference type="PANTHER" id="PTHR23131">
    <property type="entry name" value="ENDORIBONUCLEASE LACTB2"/>
    <property type="match status" value="1"/>
</dbReference>
<dbReference type="GO" id="GO:0016787">
    <property type="term" value="F:hydrolase activity"/>
    <property type="evidence" value="ECO:0007669"/>
    <property type="project" value="UniProtKB-KW"/>
</dbReference>
<gene>
    <name evidence="2" type="ORF">F3S47_01335</name>
</gene>
<dbReference type="Pfam" id="PF17778">
    <property type="entry name" value="WHD_BLACT"/>
    <property type="match status" value="1"/>
</dbReference>
<dbReference type="Gene3D" id="3.60.15.10">
    <property type="entry name" value="Ribonuclease Z/Hydroxyacylglutathione hydrolase-like"/>
    <property type="match status" value="1"/>
</dbReference>
<proteinExistence type="predicted"/>
<protein>
    <submittedName>
        <fullName evidence="2">MBL fold metallo-hydrolase</fullName>
    </submittedName>
</protein>
<dbReference type="SUPFAM" id="SSF56281">
    <property type="entry name" value="Metallo-hydrolase/oxidoreductase"/>
    <property type="match status" value="1"/>
</dbReference>
<dbReference type="SMART" id="SM00849">
    <property type="entry name" value="Lactamase_B"/>
    <property type="match status" value="1"/>
</dbReference>
<dbReference type="InterPro" id="IPR036866">
    <property type="entry name" value="RibonucZ/Hydroxyglut_hydro"/>
</dbReference>
<dbReference type="AlphaFoldDB" id="A0A5J5GQV4"/>
<evidence type="ECO:0000313" key="3">
    <source>
        <dbReference type="Proteomes" id="UP000326554"/>
    </source>
</evidence>
<dbReference type="RefSeq" id="WP_150443423.1">
    <property type="nucleotide sequence ID" value="NZ_VYQE01000001.1"/>
</dbReference>
<name>A0A5J5GQV4_9RHOB</name>
<dbReference type="Proteomes" id="UP000326554">
    <property type="component" value="Unassembled WGS sequence"/>
</dbReference>
<dbReference type="EMBL" id="VYQE01000001">
    <property type="protein sequence ID" value="KAA9009938.1"/>
    <property type="molecule type" value="Genomic_DNA"/>
</dbReference>